<proteinExistence type="predicted"/>
<evidence type="ECO:0000256" key="3">
    <source>
        <dbReference type="ARBA" id="ARBA00023163"/>
    </source>
</evidence>
<evidence type="ECO:0000259" key="5">
    <source>
        <dbReference type="PROSITE" id="PS50977"/>
    </source>
</evidence>
<feature type="domain" description="HTH tetR-type" evidence="5">
    <location>
        <begin position="9"/>
        <end position="69"/>
    </location>
</feature>
<protein>
    <submittedName>
        <fullName evidence="6">TetR/AcrR family transcriptional regulator</fullName>
    </submittedName>
</protein>
<dbReference type="InterPro" id="IPR009057">
    <property type="entry name" value="Homeodomain-like_sf"/>
</dbReference>
<sequence length="192" mass="20837">MAKPVGRRGETRERVLATALELFAEQGVSGTSLQMIADRLGVTKAAVYHQFRTKDDIVLEVVRPVMERLLVLLEEAGARPASQERRRFVVHGLIDLVLAHRRLLGVLFGDPYVDALLKSHVETSGHTDRLTVLVVGETPSPTDLVSVAVFGGGLVSVGGDPNLAGLDDGTLRRELRGAAERLLFTEEVARVP</sequence>
<dbReference type="PANTHER" id="PTHR30055:SF234">
    <property type="entry name" value="HTH-TYPE TRANSCRIPTIONAL REGULATOR BETI"/>
    <property type="match status" value="1"/>
</dbReference>
<evidence type="ECO:0000256" key="4">
    <source>
        <dbReference type="PROSITE-ProRule" id="PRU00335"/>
    </source>
</evidence>
<comment type="caution">
    <text evidence="6">The sequence shown here is derived from an EMBL/GenBank/DDBJ whole genome shotgun (WGS) entry which is preliminary data.</text>
</comment>
<evidence type="ECO:0000313" key="6">
    <source>
        <dbReference type="EMBL" id="MFI7585495.1"/>
    </source>
</evidence>
<organism evidence="6 7">
    <name type="scientific">Spongisporangium articulatum</name>
    <dbReference type="NCBI Taxonomy" id="3362603"/>
    <lineage>
        <taxon>Bacteria</taxon>
        <taxon>Bacillati</taxon>
        <taxon>Actinomycetota</taxon>
        <taxon>Actinomycetes</taxon>
        <taxon>Kineosporiales</taxon>
        <taxon>Kineosporiaceae</taxon>
        <taxon>Spongisporangium</taxon>
    </lineage>
</organism>
<dbReference type="SUPFAM" id="SSF46689">
    <property type="entry name" value="Homeodomain-like"/>
    <property type="match status" value="1"/>
</dbReference>
<dbReference type="Proteomes" id="UP001612915">
    <property type="component" value="Unassembled WGS sequence"/>
</dbReference>
<keyword evidence="3" id="KW-0804">Transcription</keyword>
<dbReference type="Gene3D" id="1.10.357.10">
    <property type="entry name" value="Tetracycline Repressor, domain 2"/>
    <property type="match status" value="1"/>
</dbReference>
<gene>
    <name evidence="6" type="ORF">ACIB24_00300</name>
</gene>
<dbReference type="EMBL" id="JBITLV010000001">
    <property type="protein sequence ID" value="MFI7585495.1"/>
    <property type="molecule type" value="Genomic_DNA"/>
</dbReference>
<dbReference type="Pfam" id="PF00440">
    <property type="entry name" value="TetR_N"/>
    <property type="match status" value="1"/>
</dbReference>
<dbReference type="PROSITE" id="PS50977">
    <property type="entry name" value="HTH_TETR_2"/>
    <property type="match status" value="1"/>
</dbReference>
<reference evidence="6 7" key="1">
    <citation type="submission" date="2024-10" db="EMBL/GenBank/DDBJ databases">
        <title>The Natural Products Discovery Center: Release of the First 8490 Sequenced Strains for Exploring Actinobacteria Biosynthetic Diversity.</title>
        <authorList>
            <person name="Kalkreuter E."/>
            <person name="Kautsar S.A."/>
            <person name="Yang D."/>
            <person name="Bader C.D."/>
            <person name="Teijaro C.N."/>
            <person name="Fluegel L."/>
            <person name="Davis C.M."/>
            <person name="Simpson J.R."/>
            <person name="Lauterbach L."/>
            <person name="Steele A.D."/>
            <person name="Gui C."/>
            <person name="Meng S."/>
            <person name="Li G."/>
            <person name="Viehrig K."/>
            <person name="Ye F."/>
            <person name="Su P."/>
            <person name="Kiefer A.F."/>
            <person name="Nichols A."/>
            <person name="Cepeda A.J."/>
            <person name="Yan W."/>
            <person name="Fan B."/>
            <person name="Jiang Y."/>
            <person name="Adhikari A."/>
            <person name="Zheng C.-J."/>
            <person name="Schuster L."/>
            <person name="Cowan T.M."/>
            <person name="Smanski M.J."/>
            <person name="Chevrette M.G."/>
            <person name="De Carvalho L.P.S."/>
            <person name="Shen B."/>
        </authorList>
    </citation>
    <scope>NUCLEOTIDE SEQUENCE [LARGE SCALE GENOMIC DNA]</scope>
    <source>
        <strain evidence="6 7">NPDC049639</strain>
    </source>
</reference>
<keyword evidence="7" id="KW-1185">Reference proteome</keyword>
<evidence type="ECO:0000256" key="2">
    <source>
        <dbReference type="ARBA" id="ARBA00023125"/>
    </source>
</evidence>
<dbReference type="InterPro" id="IPR001647">
    <property type="entry name" value="HTH_TetR"/>
</dbReference>
<evidence type="ECO:0000313" key="7">
    <source>
        <dbReference type="Proteomes" id="UP001612915"/>
    </source>
</evidence>
<keyword evidence="1" id="KW-0805">Transcription regulation</keyword>
<dbReference type="PANTHER" id="PTHR30055">
    <property type="entry name" value="HTH-TYPE TRANSCRIPTIONAL REGULATOR RUTR"/>
    <property type="match status" value="1"/>
</dbReference>
<name>A0ABW8AGK0_9ACTN</name>
<accession>A0ABW8AGK0</accession>
<evidence type="ECO:0000256" key="1">
    <source>
        <dbReference type="ARBA" id="ARBA00023015"/>
    </source>
</evidence>
<dbReference type="InterPro" id="IPR050109">
    <property type="entry name" value="HTH-type_TetR-like_transc_reg"/>
</dbReference>
<dbReference type="PRINTS" id="PR00455">
    <property type="entry name" value="HTHTETR"/>
</dbReference>
<feature type="DNA-binding region" description="H-T-H motif" evidence="4">
    <location>
        <begin position="32"/>
        <end position="51"/>
    </location>
</feature>
<dbReference type="RefSeq" id="WP_398273462.1">
    <property type="nucleotide sequence ID" value="NZ_JBITLV010000001.1"/>
</dbReference>
<keyword evidence="2 4" id="KW-0238">DNA-binding</keyword>